<proteinExistence type="predicted"/>
<reference evidence="1 2" key="1">
    <citation type="journal article" date="2019" name="Nat. Ecol. Evol.">
        <title>Megaphylogeny resolves global patterns of mushroom evolution.</title>
        <authorList>
            <person name="Varga T."/>
            <person name="Krizsan K."/>
            <person name="Foldi C."/>
            <person name="Dima B."/>
            <person name="Sanchez-Garcia M."/>
            <person name="Sanchez-Ramirez S."/>
            <person name="Szollosi G.J."/>
            <person name="Szarkandi J.G."/>
            <person name="Papp V."/>
            <person name="Albert L."/>
            <person name="Andreopoulos W."/>
            <person name="Angelini C."/>
            <person name="Antonin V."/>
            <person name="Barry K.W."/>
            <person name="Bougher N.L."/>
            <person name="Buchanan P."/>
            <person name="Buyck B."/>
            <person name="Bense V."/>
            <person name="Catcheside P."/>
            <person name="Chovatia M."/>
            <person name="Cooper J."/>
            <person name="Damon W."/>
            <person name="Desjardin D."/>
            <person name="Finy P."/>
            <person name="Geml J."/>
            <person name="Haridas S."/>
            <person name="Hughes K."/>
            <person name="Justo A."/>
            <person name="Karasinski D."/>
            <person name="Kautmanova I."/>
            <person name="Kiss B."/>
            <person name="Kocsube S."/>
            <person name="Kotiranta H."/>
            <person name="LaButti K.M."/>
            <person name="Lechner B.E."/>
            <person name="Liimatainen K."/>
            <person name="Lipzen A."/>
            <person name="Lukacs Z."/>
            <person name="Mihaltcheva S."/>
            <person name="Morgado L.N."/>
            <person name="Niskanen T."/>
            <person name="Noordeloos M.E."/>
            <person name="Ohm R.A."/>
            <person name="Ortiz-Santana B."/>
            <person name="Ovrebo C."/>
            <person name="Racz N."/>
            <person name="Riley R."/>
            <person name="Savchenko A."/>
            <person name="Shiryaev A."/>
            <person name="Soop K."/>
            <person name="Spirin V."/>
            <person name="Szebenyi C."/>
            <person name="Tomsovsky M."/>
            <person name="Tulloss R.E."/>
            <person name="Uehling J."/>
            <person name="Grigoriev I.V."/>
            <person name="Vagvolgyi C."/>
            <person name="Papp T."/>
            <person name="Martin F.M."/>
            <person name="Miettinen O."/>
            <person name="Hibbett D.S."/>
            <person name="Nagy L.G."/>
        </authorList>
    </citation>
    <scope>NUCLEOTIDE SEQUENCE [LARGE SCALE GENOMIC DNA]</scope>
    <source>
        <strain evidence="1 2">NL-1719</strain>
    </source>
</reference>
<keyword evidence="2" id="KW-1185">Reference proteome</keyword>
<name>A0ACD3ADI3_9AGAR</name>
<dbReference type="EMBL" id="ML208508">
    <property type="protein sequence ID" value="TFK63720.1"/>
    <property type="molecule type" value="Genomic_DNA"/>
</dbReference>
<dbReference type="Proteomes" id="UP000308600">
    <property type="component" value="Unassembled WGS sequence"/>
</dbReference>
<gene>
    <name evidence="1" type="ORF">BDN72DRAFT_847315</name>
</gene>
<sequence>MVVGARERSNLPQQIKSILDGYPLGDAILREFLQNSDDAKATKQIFVLDGRHHPTEHLVDPALNECQGPALLAINDTLFSPSDWEALGTIHGSNKTEDDTKTGKYGLGFRACYHLTDNPHVLSGDRLRIFDPHEDFQGLLAGGLYINTITEAVAYEDHITAFQAAEAKPQEAYNGTAIRLPLRNQNQAKKSQIRSTAFSVNDIRSLFTNFIHGELGIALLFLKHIRLVELREIEPNGTVKVIGRVEISGVEASLRSDLSAGQRSFRCRTVVKVLDDEPQTRDWRIIHHLIERKEACGILSPRLGYTLSEGVLQKEKLTPHVGLAIPLDSTGIDGPLFTLLPLPIRPGLPLCLHGTFALTSDRQHLKNNDDNASKQHREGLLVEWNRMIFDTLAPDAWAKLLQVLVEDHYPSLWQAWPPFISGAPTYWSPLLPSLLEIIINQRLRVFPVSSYEQSDSPPSYVSFQEAIFYLPQSEEIPVKLLVQIGLPVVQPPLGRLPILKDQVGYTQLSPKTASSALKSHLGRLSQCSNDEKNIILDFMLSDTSDSTRLNNLVDLPLLPLVNGDRVNVTNPHLNWLLRTKTFIIPVTLIEEELFGQYESYMVALSALPPSVRSVFVNYSSNLSLSLRVRNASDVLSYLGQAVRTGSGTWGFVDVQRDGISDEHIDWLVKFWNNVDLPKDIDMKQLEKLPLIPTGSRSVRKIQTQVLSLQNVDDGALRALVKLGVHFLHGSIPPSNRRIAGHCRTDIPFLINLIDTTKLDDLVSGDWDAISNYLTRLSNSTSQQIKLSISQLQVFKSLKIFPTWTGGISGVRLGSIAGDDQFVSEPCPCPAPVLRSPCTFVVSSRNLTLSRLLVPNGWIQTRTEPDILQLAVDNWTGQSPESQQVYIDRIIARFSELSGAHQSKFVTFPFVPVGSKCLPPSEVVDPFSSLHYLYLDEGLTPTGAFGVGTEKLQFLRVHGLLASSLTRSRVAERIEYINKLGFAMVFSPKATLLLQLLDRSWDPSFADIIKGKRAALWLPRSSGSNTLTSPDRCRDTVTNSYLFDLCLDTLPFQLNSTPLRAALGWDMELPTHIILSQLTKSLEPVVDSEAQKLKRVKVIIQELSDRFNRSSLSSLELERLRGIVNGREWIPSHSGKLLDVRHAMLTAGFVGRSFQQVHHSLSPSINFLKTMGCEDRPTLEALLNEYRGYTTTNMSSQDSEWIIRILEELSRHDLTSSTANILLPGHGGCWWPYENTYYDDLHRAVSSHSAIGYRVHPSVSAALSKKLKVPFLSALNLGEDEDDEDEDEDDEGMAEALDDRIKTVLRDYDIKHAFNEFVANASDAGATDFMILLDERQNFPSETIISPEFKQFQQGPAVVLFNNAIFKPEDFKGIRRIGRGTKKDRPDSIGKYGLGALSLFHFTDLPMIISNKHVMILDPSGQYLPSRKGSKRTVLYRKLSTFSERYPDHFEPFRGLATIPKTGPITEFAGTFFRLPLPVGTSSKLPTSRSLREWCGLLQGYQDLGRNGFFFTRMSGLSAGRIFHQEGELKVQHWWLGQAQRLVIGQHASHPITELTLSLRLYGKEPTSERWIITTSACPRSRTPVQFQDILQDLKIRQPDDLLNIQTAFPLFQYLDLYLFSTLRLPRAISLPFHLQAPFAIPSSRRHIHFDSRDATGGDTLPTEYNTWLLQELLPKHYLSSLEFLRPIITSGFWEYWPSAGSDDISNLVSESFYQQLPTSSAIVLQSLTGKWLAPNRARYLLEPSLSIKTVLQLLEEEDVVKPHHKIRHAFTNHPAVVTPSLFVQALHRNEEKIRNLSKSGTLSLLHIDDVLVYLLKGGVNISSLPLLMTADGTLRSRSSSEHLYYIPPPDATPTSRVSSRRVLDVIPDPHENLRKWISPSRVLDARCHTNSVKSLLANTNSGVRELYAKDVCALLQEKLRASSATIHTTEVTQWIQDFWAVFPFFPNKPTWDQLADFPIVPTHRKHHHVSLRACRDGTVLPSYPFPDPVIPDVLSTLNISIIQSSVHSSLRGFLSGEHFSMVSLFKCLNVAMGAVPNISNVPHFDQLARWIRENMESAFDRSNKAKVQAIIQRLPIWEASLYNHISLHPLGDISLLPLAIPHNHEIIRHYTHSLLSDQDLITRYSKKKRLTIAQVLNLLVLPRHLPLQHLPHYADFLKLLGISSFRNELDFRVPDGHHSMRPVRELYDARVLLFAGVFQGLQEQNNFIHPMIRDQLQPLVSSYIRRTVNTETVIACAQTLINDLDSLSEDEARRRAGLVYDAYISRLPSQVMTNPTTWARFRNLRFIPREASRCRHASYDVGSYFDQNQLPVVVSPSRIVSRQYERIAWTQRGLLPTDPVDLLSVNPQFGVPSASDVVEHLCFLALRVAPDHPRNRTLIEDLTATYNWLKENERDARAFLLAHEREPIFLNVVDPHFDDWKSSWCSAQQLMLGVEWDSPVHGTFYVRRFLKHYKGILRAAGVEEMHSAEYVSTTSNDAQQSLRIVYNDLRLTGTLTDVYLVPANADEGMNLQRLRCHKSFLAASVPHLREALANWSEAGTDSYSFIGTFVGAYAFLEFIYSGSISIPKDLIVDDETSRDNLLDELLGLLELADQWEMDGFKEDIGRKIVVDFNLLDLHTYESVRKCAELYRASALVSACKKFEQKNATAIRRLRVGGGD</sequence>
<protein>
    <submittedName>
        <fullName evidence="1">Uncharacterized protein</fullName>
    </submittedName>
</protein>
<organism evidence="1 2">
    <name type="scientific">Pluteus cervinus</name>
    <dbReference type="NCBI Taxonomy" id="181527"/>
    <lineage>
        <taxon>Eukaryota</taxon>
        <taxon>Fungi</taxon>
        <taxon>Dikarya</taxon>
        <taxon>Basidiomycota</taxon>
        <taxon>Agaricomycotina</taxon>
        <taxon>Agaricomycetes</taxon>
        <taxon>Agaricomycetidae</taxon>
        <taxon>Agaricales</taxon>
        <taxon>Pluteineae</taxon>
        <taxon>Pluteaceae</taxon>
        <taxon>Pluteus</taxon>
    </lineage>
</organism>
<accession>A0ACD3ADI3</accession>
<evidence type="ECO:0000313" key="1">
    <source>
        <dbReference type="EMBL" id="TFK63720.1"/>
    </source>
</evidence>
<evidence type="ECO:0000313" key="2">
    <source>
        <dbReference type="Proteomes" id="UP000308600"/>
    </source>
</evidence>